<dbReference type="Proteomes" id="UP000199011">
    <property type="component" value="Unassembled WGS sequence"/>
</dbReference>
<dbReference type="Pfam" id="PF12759">
    <property type="entry name" value="HTH_Tnp_IS1"/>
    <property type="match status" value="1"/>
</dbReference>
<dbReference type="EMBL" id="FOVO01000046">
    <property type="protein sequence ID" value="SFO02645.1"/>
    <property type="molecule type" value="Genomic_DNA"/>
</dbReference>
<name>A0A1I5DTS6_9GAMM</name>
<evidence type="ECO:0000313" key="2">
    <source>
        <dbReference type="EMBL" id="SFO02645.1"/>
    </source>
</evidence>
<keyword evidence="3" id="KW-1185">Reference proteome</keyword>
<dbReference type="InterPro" id="IPR051252">
    <property type="entry name" value="IS1_transposase_InsA"/>
</dbReference>
<organism evidence="2 3">
    <name type="scientific">Xenorhabdus japonica</name>
    <dbReference type="NCBI Taxonomy" id="53341"/>
    <lineage>
        <taxon>Bacteria</taxon>
        <taxon>Pseudomonadati</taxon>
        <taxon>Pseudomonadota</taxon>
        <taxon>Gammaproteobacteria</taxon>
        <taxon>Enterobacterales</taxon>
        <taxon>Morganellaceae</taxon>
        <taxon>Xenorhabdus</taxon>
    </lineage>
</organism>
<accession>A0A1I5DTS6</accession>
<dbReference type="PANTHER" id="PTHR47923">
    <property type="entry name" value="INSERTION ELEMENT IS1 1 PROTEIN INSA-RELATED"/>
    <property type="match status" value="1"/>
</dbReference>
<feature type="domain" description="Insertion element IS1 protein InsA helix-turn-helix" evidence="1">
    <location>
        <begin position="44"/>
        <end position="88"/>
    </location>
</feature>
<dbReference type="InterPro" id="IPR024431">
    <property type="entry name" value="InsA_HTH_dom"/>
</dbReference>
<sequence length="92" mass="10505">MTVTIAVVCRYCGQTESVRRHGTGKADFPRYYCKDCQKTFQLNYRYNSHKPGIKEKVIDMAMSGSGIRDIGRVLGIGINMVIRTLKYSHQSR</sequence>
<reference evidence="3" key="1">
    <citation type="submission" date="2016-10" db="EMBL/GenBank/DDBJ databases">
        <authorList>
            <person name="Varghese N."/>
            <person name="Submissions S."/>
        </authorList>
    </citation>
    <scope>NUCLEOTIDE SEQUENCE [LARGE SCALE GENOMIC DNA]</scope>
    <source>
        <strain evidence="3">DSM 16522</strain>
    </source>
</reference>
<dbReference type="STRING" id="53341.SAMN05421579_1466"/>
<evidence type="ECO:0000259" key="1">
    <source>
        <dbReference type="Pfam" id="PF12759"/>
    </source>
</evidence>
<dbReference type="GO" id="GO:0006313">
    <property type="term" value="P:DNA transposition"/>
    <property type="evidence" value="ECO:0007669"/>
    <property type="project" value="TreeGrafter"/>
</dbReference>
<proteinExistence type="predicted"/>
<evidence type="ECO:0000313" key="3">
    <source>
        <dbReference type="Proteomes" id="UP000199011"/>
    </source>
</evidence>
<dbReference type="PANTHER" id="PTHR47923:SF1">
    <property type="entry name" value="INSERTION ELEMENT IS1 1 PROTEIN INSA-RELATED"/>
    <property type="match status" value="1"/>
</dbReference>
<gene>
    <name evidence="2" type="ORF">SAMN05421579_1466</name>
</gene>
<dbReference type="AlphaFoldDB" id="A0A1I5DTS6"/>
<protein>
    <submittedName>
        <fullName evidence="2">Transposase</fullName>
    </submittedName>
</protein>